<evidence type="ECO:0000313" key="11">
    <source>
        <dbReference type="EMBL" id="QDZ41174.1"/>
    </source>
</evidence>
<dbReference type="CDD" id="cd05403">
    <property type="entry name" value="NT_KNTase_like"/>
    <property type="match status" value="1"/>
</dbReference>
<dbReference type="GO" id="GO:0005524">
    <property type="term" value="F:ATP binding"/>
    <property type="evidence" value="ECO:0007669"/>
    <property type="project" value="UniProtKB-KW"/>
</dbReference>
<evidence type="ECO:0000256" key="7">
    <source>
        <dbReference type="ARBA" id="ARBA00022840"/>
    </source>
</evidence>
<organism evidence="11 12">
    <name type="scientific">Euhalothece natronophila Z-M001</name>
    <dbReference type="NCBI Taxonomy" id="522448"/>
    <lineage>
        <taxon>Bacteria</taxon>
        <taxon>Bacillati</taxon>
        <taxon>Cyanobacteriota</taxon>
        <taxon>Cyanophyceae</taxon>
        <taxon>Oscillatoriophycideae</taxon>
        <taxon>Chroococcales</taxon>
        <taxon>Halothecacae</taxon>
        <taxon>Halothece cluster</taxon>
        <taxon>Euhalothece</taxon>
    </lineage>
</organism>
<evidence type="ECO:0000256" key="8">
    <source>
        <dbReference type="ARBA" id="ARBA00022842"/>
    </source>
</evidence>
<keyword evidence="4" id="KW-0548">Nucleotidyltransferase</keyword>
<dbReference type="EMBL" id="CP042326">
    <property type="protein sequence ID" value="QDZ41174.1"/>
    <property type="molecule type" value="Genomic_DNA"/>
</dbReference>
<sequence>MNRQEILHKITTHQSQLEALGIKSLELFGSVAKNNTHINSDIDLLAEFSQPISLFQFIRIKLYLQDILGHPVDLGTREALKENLRQPILQELIRVF</sequence>
<dbReference type="GO" id="GO:0046872">
    <property type="term" value="F:metal ion binding"/>
    <property type="evidence" value="ECO:0007669"/>
    <property type="project" value="UniProtKB-KW"/>
</dbReference>
<dbReference type="PANTHER" id="PTHR33571:SF14">
    <property type="entry name" value="PROTEIN ADENYLYLTRANSFERASE MJ0435-RELATED"/>
    <property type="match status" value="1"/>
</dbReference>
<evidence type="ECO:0000256" key="4">
    <source>
        <dbReference type="ARBA" id="ARBA00022695"/>
    </source>
</evidence>
<dbReference type="KEGG" id="enn:FRE64_15210"/>
<accession>A0A5B8NQ77</accession>
<proteinExistence type="inferred from homology"/>
<dbReference type="Gene3D" id="3.30.460.10">
    <property type="entry name" value="Beta Polymerase, domain 2"/>
    <property type="match status" value="1"/>
</dbReference>
<evidence type="ECO:0000256" key="1">
    <source>
        <dbReference type="ARBA" id="ARBA00001946"/>
    </source>
</evidence>
<dbReference type="RefSeq" id="WP_146297010.1">
    <property type="nucleotide sequence ID" value="NZ_CP042326.1"/>
</dbReference>
<protein>
    <submittedName>
        <fullName evidence="11">Nucleotidyltransferase family protein</fullName>
    </submittedName>
</protein>
<gene>
    <name evidence="11" type="ORF">FRE64_15210</name>
</gene>
<keyword evidence="5" id="KW-0479">Metal-binding</keyword>
<keyword evidence="12" id="KW-1185">Reference proteome</keyword>
<dbReference type="SUPFAM" id="SSF81301">
    <property type="entry name" value="Nucleotidyltransferase"/>
    <property type="match status" value="1"/>
</dbReference>
<dbReference type="Pfam" id="PF01909">
    <property type="entry name" value="NTP_transf_2"/>
    <property type="match status" value="1"/>
</dbReference>
<dbReference type="InterPro" id="IPR002934">
    <property type="entry name" value="Polymerase_NTP_transf_dom"/>
</dbReference>
<reference evidence="11" key="1">
    <citation type="submission" date="2019-08" db="EMBL/GenBank/DDBJ databases">
        <title>Carotenoids and Carotenoid Binding Proteins in the Halophilic Cyanobacterium Euhalothece sp. ZM00.</title>
        <authorList>
            <person name="Cho S.M."/>
            <person name="Song J.Y."/>
            <person name="Park Y.-I."/>
        </authorList>
    </citation>
    <scope>NUCLEOTIDE SEQUENCE [LARGE SCALE GENOMIC DNA]</scope>
    <source>
        <strain evidence="11">Z-M001</strain>
    </source>
</reference>
<evidence type="ECO:0000256" key="2">
    <source>
        <dbReference type="ARBA" id="ARBA00022649"/>
    </source>
</evidence>
<evidence type="ECO:0000256" key="6">
    <source>
        <dbReference type="ARBA" id="ARBA00022741"/>
    </source>
</evidence>
<evidence type="ECO:0000256" key="3">
    <source>
        <dbReference type="ARBA" id="ARBA00022679"/>
    </source>
</evidence>
<keyword evidence="2" id="KW-1277">Toxin-antitoxin system</keyword>
<keyword evidence="8" id="KW-0460">Magnesium</keyword>
<evidence type="ECO:0000256" key="9">
    <source>
        <dbReference type="ARBA" id="ARBA00038276"/>
    </source>
</evidence>
<dbReference type="PANTHER" id="PTHR33571">
    <property type="entry name" value="SSL8005 PROTEIN"/>
    <property type="match status" value="1"/>
</dbReference>
<keyword evidence="7" id="KW-0067">ATP-binding</keyword>
<evidence type="ECO:0000256" key="5">
    <source>
        <dbReference type="ARBA" id="ARBA00022723"/>
    </source>
</evidence>
<evidence type="ECO:0000259" key="10">
    <source>
        <dbReference type="Pfam" id="PF01909"/>
    </source>
</evidence>
<comment type="similarity">
    <text evidence="9">Belongs to the MntA antitoxin family.</text>
</comment>
<dbReference type="InterPro" id="IPR043519">
    <property type="entry name" value="NT_sf"/>
</dbReference>
<dbReference type="OrthoDB" id="9809668at2"/>
<comment type="cofactor">
    <cofactor evidence="1">
        <name>Mg(2+)</name>
        <dbReference type="ChEBI" id="CHEBI:18420"/>
    </cofactor>
</comment>
<dbReference type="GO" id="GO:0016779">
    <property type="term" value="F:nucleotidyltransferase activity"/>
    <property type="evidence" value="ECO:0007669"/>
    <property type="project" value="UniProtKB-KW"/>
</dbReference>
<dbReference type="Proteomes" id="UP000318453">
    <property type="component" value="Chromosome"/>
</dbReference>
<dbReference type="InterPro" id="IPR052038">
    <property type="entry name" value="Type-VII_TA_antitoxin"/>
</dbReference>
<evidence type="ECO:0000313" key="12">
    <source>
        <dbReference type="Proteomes" id="UP000318453"/>
    </source>
</evidence>
<keyword evidence="6" id="KW-0547">Nucleotide-binding</keyword>
<feature type="domain" description="Polymerase nucleotidyl transferase" evidence="10">
    <location>
        <begin position="21"/>
        <end position="90"/>
    </location>
</feature>
<keyword evidence="3 11" id="KW-0808">Transferase</keyword>
<dbReference type="AlphaFoldDB" id="A0A5B8NQ77"/>
<name>A0A5B8NQ77_9CHRO</name>